<proteinExistence type="predicted"/>
<dbReference type="EMBL" id="SLVM01000038">
    <property type="protein sequence ID" value="TCM75456.1"/>
    <property type="molecule type" value="Genomic_DNA"/>
</dbReference>
<dbReference type="RefSeq" id="WP_132696918.1">
    <property type="nucleotide sequence ID" value="NZ_SLVM01000038.1"/>
</dbReference>
<protein>
    <recommendedName>
        <fullName evidence="3">Cation transport ATPase</fullName>
    </recommendedName>
</protein>
<dbReference type="OrthoDB" id="7877343at2"/>
<organism evidence="1 2">
    <name type="scientific">Rhodovulum steppense</name>
    <dbReference type="NCBI Taxonomy" id="540251"/>
    <lineage>
        <taxon>Bacteria</taxon>
        <taxon>Pseudomonadati</taxon>
        <taxon>Pseudomonadota</taxon>
        <taxon>Alphaproteobacteria</taxon>
        <taxon>Rhodobacterales</taxon>
        <taxon>Paracoccaceae</taxon>
        <taxon>Rhodovulum</taxon>
    </lineage>
</organism>
<dbReference type="AlphaFoldDB" id="A0A4R1YGX7"/>
<evidence type="ECO:0000313" key="1">
    <source>
        <dbReference type="EMBL" id="TCM75456.1"/>
    </source>
</evidence>
<name>A0A4R1YGX7_9RHOB</name>
<gene>
    <name evidence="1" type="ORF">EV216_13810</name>
</gene>
<reference evidence="1 2" key="1">
    <citation type="submission" date="2019-03" db="EMBL/GenBank/DDBJ databases">
        <title>Genomic Encyclopedia of Type Strains, Phase IV (KMG-IV): sequencing the most valuable type-strain genomes for metagenomic binning, comparative biology and taxonomic classification.</title>
        <authorList>
            <person name="Goeker M."/>
        </authorList>
    </citation>
    <scope>NUCLEOTIDE SEQUENCE [LARGE SCALE GENOMIC DNA]</scope>
    <source>
        <strain evidence="1 2">DSM 21153</strain>
    </source>
</reference>
<comment type="caution">
    <text evidence="1">The sequence shown here is derived from an EMBL/GenBank/DDBJ whole genome shotgun (WGS) entry which is preliminary data.</text>
</comment>
<sequence>MPSRAAPQVITVADGTIAVTGPRGFCIDPAATRDGDDGAFVLLVSCAALADRPDAPAPEVDALLTASVAVNPGPGGRPGDRNHFLRRFFSSEEGRAALARDGRADSVTVERMEERDGLFVLRARDHSTGLAEGLRNDYWRAIFDVNGRIVTASVVGFAAAPLGEAAALALLFDLATRIRAASAEFDPGD</sequence>
<dbReference type="Proteomes" id="UP000295277">
    <property type="component" value="Unassembled WGS sequence"/>
</dbReference>
<evidence type="ECO:0008006" key="3">
    <source>
        <dbReference type="Google" id="ProtNLM"/>
    </source>
</evidence>
<keyword evidence="2" id="KW-1185">Reference proteome</keyword>
<evidence type="ECO:0000313" key="2">
    <source>
        <dbReference type="Proteomes" id="UP000295277"/>
    </source>
</evidence>
<accession>A0A4R1YGX7</accession>